<reference evidence="2" key="1">
    <citation type="submission" date="2020-05" db="EMBL/GenBank/DDBJ databases">
        <title>Phylogenomic resolution of chytrid fungi.</title>
        <authorList>
            <person name="Stajich J.E."/>
            <person name="Amses K."/>
            <person name="Simmons R."/>
            <person name="Seto K."/>
            <person name="Myers J."/>
            <person name="Bonds A."/>
            <person name="Quandt C.A."/>
            <person name="Barry K."/>
            <person name="Liu P."/>
            <person name="Grigoriev I."/>
            <person name="Longcore J.E."/>
            <person name="James T.Y."/>
        </authorList>
    </citation>
    <scope>NUCLEOTIDE SEQUENCE</scope>
    <source>
        <strain evidence="2">JEL0513</strain>
    </source>
</reference>
<dbReference type="Pfam" id="PF04882">
    <property type="entry name" value="Peroxin-3"/>
    <property type="match status" value="2"/>
</dbReference>
<keyword evidence="1" id="KW-1133">Transmembrane helix</keyword>
<proteinExistence type="predicted"/>
<protein>
    <submittedName>
        <fullName evidence="2">Peroxin</fullName>
    </submittedName>
</protein>
<keyword evidence="3" id="KW-1185">Reference proteome</keyword>
<comment type="caution">
    <text evidence="2">The sequence shown here is derived from an EMBL/GenBank/DDBJ whole genome shotgun (WGS) entry which is preliminary data.</text>
</comment>
<dbReference type="GO" id="GO:0005778">
    <property type="term" value="C:peroxisomal membrane"/>
    <property type="evidence" value="ECO:0007669"/>
    <property type="project" value="InterPro"/>
</dbReference>
<dbReference type="Proteomes" id="UP001211907">
    <property type="component" value="Unassembled WGS sequence"/>
</dbReference>
<name>A0AAD5T4I8_9FUNG</name>
<keyword evidence="1" id="KW-0472">Membrane</keyword>
<evidence type="ECO:0000313" key="2">
    <source>
        <dbReference type="EMBL" id="KAJ3129369.1"/>
    </source>
</evidence>
<gene>
    <name evidence="2" type="primary">PEX3</name>
    <name evidence="2" type="ORF">HK100_008662</name>
</gene>
<dbReference type="EMBL" id="JADGJH010000425">
    <property type="protein sequence ID" value="KAJ3129369.1"/>
    <property type="molecule type" value="Genomic_DNA"/>
</dbReference>
<dbReference type="AlphaFoldDB" id="A0AAD5T4I8"/>
<feature type="transmembrane region" description="Helical" evidence="1">
    <location>
        <begin position="6"/>
        <end position="28"/>
    </location>
</feature>
<dbReference type="PANTHER" id="PTHR28080:SF1">
    <property type="entry name" value="PEROXISOMAL BIOGENESIS FACTOR 3"/>
    <property type="match status" value="1"/>
</dbReference>
<organism evidence="2 3">
    <name type="scientific">Physocladia obscura</name>
    <dbReference type="NCBI Taxonomy" id="109957"/>
    <lineage>
        <taxon>Eukaryota</taxon>
        <taxon>Fungi</taxon>
        <taxon>Fungi incertae sedis</taxon>
        <taxon>Chytridiomycota</taxon>
        <taxon>Chytridiomycota incertae sedis</taxon>
        <taxon>Chytridiomycetes</taxon>
        <taxon>Chytridiales</taxon>
        <taxon>Chytriomycetaceae</taxon>
        <taxon>Physocladia</taxon>
    </lineage>
</organism>
<dbReference type="InterPro" id="IPR006966">
    <property type="entry name" value="Peroxin-3"/>
</dbReference>
<keyword evidence="1" id="KW-0812">Transmembrane</keyword>
<dbReference type="GO" id="GO:0030674">
    <property type="term" value="F:protein-macromolecule adaptor activity"/>
    <property type="evidence" value="ECO:0007669"/>
    <property type="project" value="TreeGrafter"/>
</dbReference>
<evidence type="ECO:0000256" key="1">
    <source>
        <dbReference type="SAM" id="Phobius"/>
    </source>
</evidence>
<dbReference type="GO" id="GO:0045046">
    <property type="term" value="P:protein import into peroxisome membrane"/>
    <property type="evidence" value="ECO:0007669"/>
    <property type="project" value="TreeGrafter"/>
</dbReference>
<dbReference type="PANTHER" id="PTHR28080">
    <property type="entry name" value="PEROXISOMAL BIOGENESIS FACTOR 3"/>
    <property type="match status" value="1"/>
</dbReference>
<accession>A0AAD5T4I8</accession>
<sequence length="363" mass="40506">MTLKKRLGVLGRIAVGTCAVAIGVYGLYRYAMLKVEEADAETARIRAAKQNLTLRFNQNLKDSRAVVAKLAPVVASQLTPYCNVEEFTAELQQLRLDKKAAADPASKQRKAELWESLKIAAFTRAISALYLINLLNILTLVQLSVLAKFSYICSVSSRPIFLSSDTERMFLTLTWYLLHKGIFECTRRVKEAVEFVFTDTSVSTDVSCDEFLARIISIRISVEGSGADRSTYLDFSTFLLPPTGEEKSALKEALNADAAATSAIEEDETLSHILNQTREFLERDTSFDKFEIHVRQSLFSAVPTTASEKIEDVTDVLEKRVKLASSLPTISKFSSLVFAKEDNIILEVSFNTEYLIPEVLNKL</sequence>
<evidence type="ECO:0000313" key="3">
    <source>
        <dbReference type="Proteomes" id="UP001211907"/>
    </source>
</evidence>